<dbReference type="SUPFAM" id="SSF51556">
    <property type="entry name" value="Metallo-dependent hydrolases"/>
    <property type="match status" value="1"/>
</dbReference>
<evidence type="ECO:0000256" key="3">
    <source>
        <dbReference type="ARBA" id="ARBA00022801"/>
    </source>
</evidence>
<feature type="binding site" evidence="5">
    <location>
        <position position="189"/>
    </location>
    <ligand>
        <name>substrate</name>
    </ligand>
</feature>
<feature type="binding site" evidence="5">
    <location>
        <position position="96"/>
    </location>
    <ligand>
        <name>substrate</name>
    </ligand>
</feature>
<comment type="catalytic activity">
    <reaction evidence="5">
        <text>S-adenosyl-L-homocysteine + H2O + H(+) = S-inosyl-L-homocysteine + NH4(+)</text>
        <dbReference type="Rhea" id="RHEA:20716"/>
        <dbReference type="ChEBI" id="CHEBI:15377"/>
        <dbReference type="ChEBI" id="CHEBI:15378"/>
        <dbReference type="ChEBI" id="CHEBI:28938"/>
        <dbReference type="ChEBI" id="CHEBI:57856"/>
        <dbReference type="ChEBI" id="CHEBI:57985"/>
        <dbReference type="EC" id="3.5.4.28"/>
    </reaction>
</comment>
<keyword evidence="8" id="KW-1185">Reference proteome</keyword>
<dbReference type="EC" id="3.5.4.28" evidence="5"/>
<keyword evidence="3 5" id="KW-0378">Hydrolase</keyword>
<accession>A0A084IHP4</accession>
<comment type="similarity">
    <text evidence="1">Belongs to the metallo-dependent hydrolases superfamily. ATZ/TRZ family.</text>
</comment>
<dbReference type="HAMAP" id="MF_01281">
    <property type="entry name" value="MTA_SAH_deamin"/>
    <property type="match status" value="1"/>
</dbReference>
<feature type="binding site" evidence="5">
    <location>
        <position position="216"/>
    </location>
    <ligand>
        <name>Zn(2+)</name>
        <dbReference type="ChEBI" id="CHEBI:29105"/>
    </ligand>
</feature>
<gene>
    <name evidence="5" type="primary">mtaD</name>
    <name evidence="7" type="ORF">C41B8_15867</name>
</gene>
<dbReference type="InterPro" id="IPR050287">
    <property type="entry name" value="MTA/SAH_deaminase"/>
</dbReference>
<comment type="cofactor">
    <cofactor evidence="5">
        <name>Zn(2+)</name>
        <dbReference type="ChEBI" id="CHEBI:29105"/>
    </cofactor>
    <text evidence="5">Binds 1 zinc ion per subunit.</text>
</comment>
<evidence type="ECO:0000313" key="8">
    <source>
        <dbReference type="Proteomes" id="UP000028302"/>
    </source>
</evidence>
<evidence type="ECO:0000256" key="1">
    <source>
        <dbReference type="ARBA" id="ARBA00006745"/>
    </source>
</evidence>
<feature type="binding site" evidence="5">
    <location>
        <position position="304"/>
    </location>
    <ligand>
        <name>substrate</name>
    </ligand>
</feature>
<dbReference type="InterPro" id="IPR032466">
    <property type="entry name" value="Metal_Hydrolase"/>
</dbReference>
<dbReference type="CDD" id="cd01298">
    <property type="entry name" value="ATZ_TRZ_like"/>
    <property type="match status" value="1"/>
</dbReference>
<name>A0A084IHP4_SALHC</name>
<dbReference type="Gene3D" id="2.30.40.10">
    <property type="entry name" value="Urease, subunit C, domain 1"/>
    <property type="match status" value="1"/>
</dbReference>
<organism evidence="7 8">
    <name type="scientific">Salinisphaera hydrothermalis (strain C41B8)</name>
    <dbReference type="NCBI Taxonomy" id="1304275"/>
    <lineage>
        <taxon>Bacteria</taxon>
        <taxon>Pseudomonadati</taxon>
        <taxon>Pseudomonadota</taxon>
        <taxon>Gammaproteobacteria</taxon>
        <taxon>Salinisphaerales</taxon>
        <taxon>Salinisphaeraceae</taxon>
        <taxon>Salinisphaera</taxon>
    </lineage>
</organism>
<dbReference type="Pfam" id="PF01979">
    <property type="entry name" value="Amidohydro_1"/>
    <property type="match status" value="1"/>
</dbReference>
<feature type="binding site" evidence="5">
    <location>
        <position position="219"/>
    </location>
    <ligand>
        <name>substrate</name>
    </ligand>
</feature>
<dbReference type="Gene3D" id="3.20.20.140">
    <property type="entry name" value="Metal-dependent hydrolases"/>
    <property type="match status" value="1"/>
</dbReference>
<dbReference type="InterPro" id="IPR011059">
    <property type="entry name" value="Metal-dep_hydrolase_composite"/>
</dbReference>
<dbReference type="AlphaFoldDB" id="A0A084IHP4"/>
<dbReference type="GO" id="GO:0046872">
    <property type="term" value="F:metal ion binding"/>
    <property type="evidence" value="ECO:0007669"/>
    <property type="project" value="UniProtKB-KW"/>
</dbReference>
<comment type="function">
    <text evidence="5">Catalyzes the deamination of 5-methylthioadenosine and S-adenosyl-L-homocysteine into 5-methylthioinosine and S-inosyl-L-homocysteine, respectively. Is also able to deaminate adenosine.</text>
</comment>
<dbReference type="Proteomes" id="UP000028302">
    <property type="component" value="Unassembled WGS sequence"/>
</dbReference>
<comment type="similarity">
    <text evidence="5">Belongs to the metallo-dependent hydrolases superfamily. MTA/SAH deaminase family.</text>
</comment>
<comment type="catalytic activity">
    <reaction evidence="5">
        <text>S-methyl-5'-thioadenosine + H2O + H(+) = S-methyl-5'-thioinosine + NH4(+)</text>
        <dbReference type="Rhea" id="RHEA:25025"/>
        <dbReference type="ChEBI" id="CHEBI:15377"/>
        <dbReference type="ChEBI" id="CHEBI:15378"/>
        <dbReference type="ChEBI" id="CHEBI:17509"/>
        <dbReference type="ChEBI" id="CHEBI:28938"/>
        <dbReference type="ChEBI" id="CHEBI:48595"/>
        <dbReference type="EC" id="3.5.4.31"/>
    </reaction>
</comment>
<keyword evidence="2 5" id="KW-0479">Metal-binding</keyword>
<reference evidence="7 8" key="1">
    <citation type="submission" date="2013-03" db="EMBL/GenBank/DDBJ databases">
        <title>Salinisphaera hydrothermalis C41B8 Genome Sequencing.</title>
        <authorList>
            <person name="Li C."/>
            <person name="Lai Q."/>
            <person name="Shao Z."/>
        </authorList>
    </citation>
    <scope>NUCLEOTIDE SEQUENCE [LARGE SCALE GENOMIC DNA]</scope>
    <source>
        <strain evidence="7 8">C41B8</strain>
    </source>
</reference>
<dbReference type="FunFam" id="3.20.20.140:FF:000014">
    <property type="entry name" value="5-methylthioadenosine/S-adenosylhomocysteine deaminase"/>
    <property type="match status" value="1"/>
</dbReference>
<dbReference type="PATRIC" id="fig|1304275.5.peg.3246"/>
<protein>
    <recommendedName>
        <fullName evidence="5">5-methylthioadenosine/S-adenosylhomocysteine deaminase</fullName>
        <shortName evidence="5">MTA/SAH deaminase</shortName>
        <ecNumber evidence="5">3.5.4.28</ecNumber>
        <ecNumber evidence="5">3.5.4.31</ecNumber>
    </recommendedName>
</protein>
<evidence type="ECO:0000313" key="7">
    <source>
        <dbReference type="EMBL" id="KEZ76228.1"/>
    </source>
</evidence>
<feature type="binding site" evidence="5">
    <location>
        <position position="67"/>
    </location>
    <ligand>
        <name>Zn(2+)</name>
        <dbReference type="ChEBI" id="CHEBI:29105"/>
    </ligand>
</feature>
<dbReference type="PANTHER" id="PTHR43794">
    <property type="entry name" value="AMINOHYDROLASE SSNA-RELATED"/>
    <property type="match status" value="1"/>
</dbReference>
<comment type="caution">
    <text evidence="5">Lacks conserved residue(s) required for the propagation of feature annotation.</text>
</comment>
<dbReference type="InterPro" id="IPR006680">
    <property type="entry name" value="Amidohydro-rel"/>
</dbReference>
<sequence length="443" mass="48075">MSETVINARWIAPVDGRRRWLENHAVVVRQGRIAAILPRDDAARAHPDAEVVDRPHHLLIPGLINAHTHAAMNLMRGVANDLPLMPWLQEHIWPLEGQFMSQAFVADGTDLAMAEMIRGGTTCFNDMYFFPDVAADRVDRAGMRAGIGMILIDFPTVWAANPDEYLDKGLAVRDEWRHHERIVTPFAPHAPYTVSDGPLTKMRTYADEMDVRVHMHVHETAHEVNNAVEQHGQRPLARLDALGLLTPNLLAVHMTQLTDAEIERCAAAGVHVIHSPESNLKLASGLAPVQRLRDAGVNVALGTDGAASNNDLDMIGEMRTAALIGKIAGDDAAAVSADAALEMATIAGARALGIADETGSIEVGKAADLAAVDLSALETRPVFDPIAALVYSASREQVTDTWVAGRALMRDRRLTTLDLDDVMQRTDAWADKLAAFAAAQTKS</sequence>
<dbReference type="SUPFAM" id="SSF51338">
    <property type="entry name" value="Composite domain of metallo-dependent hydrolases"/>
    <property type="match status" value="1"/>
</dbReference>
<feature type="binding site" evidence="5">
    <location>
        <position position="69"/>
    </location>
    <ligand>
        <name>Zn(2+)</name>
        <dbReference type="ChEBI" id="CHEBI:29105"/>
    </ligand>
</feature>
<comment type="caution">
    <text evidence="7">The sequence shown here is derived from an EMBL/GenBank/DDBJ whole genome shotgun (WGS) entry which is preliminary data.</text>
</comment>
<dbReference type="EC" id="3.5.4.31" evidence="5"/>
<feature type="domain" description="Amidohydrolase-related" evidence="6">
    <location>
        <begin position="59"/>
        <end position="407"/>
    </location>
</feature>
<keyword evidence="4 5" id="KW-0862">Zinc</keyword>
<feature type="binding site" evidence="5">
    <location>
        <position position="304"/>
    </location>
    <ligand>
        <name>Zn(2+)</name>
        <dbReference type="ChEBI" id="CHEBI:29105"/>
    </ligand>
</feature>
<evidence type="ECO:0000259" key="6">
    <source>
        <dbReference type="Pfam" id="PF01979"/>
    </source>
</evidence>
<dbReference type="NCBIfam" id="NF006549">
    <property type="entry name" value="PRK09045.1"/>
    <property type="match status" value="1"/>
</dbReference>
<dbReference type="PANTHER" id="PTHR43794:SF11">
    <property type="entry name" value="AMIDOHYDROLASE-RELATED DOMAIN-CONTAINING PROTEIN"/>
    <property type="match status" value="1"/>
</dbReference>
<dbReference type="STRING" id="1304275.C41B8_15867"/>
<dbReference type="InterPro" id="IPR023512">
    <property type="entry name" value="Deaminase_MtaD/DadD"/>
</dbReference>
<dbReference type="eggNOG" id="COG0402">
    <property type="taxonomic scope" value="Bacteria"/>
</dbReference>
<dbReference type="GO" id="GO:0090614">
    <property type="term" value="F:5'-methylthioadenosine deaminase activity"/>
    <property type="evidence" value="ECO:0007669"/>
    <property type="project" value="UniProtKB-UniRule"/>
</dbReference>
<dbReference type="EMBL" id="APNK01000035">
    <property type="protein sequence ID" value="KEZ76228.1"/>
    <property type="molecule type" value="Genomic_DNA"/>
</dbReference>
<proteinExistence type="inferred from homology"/>
<evidence type="ECO:0000256" key="5">
    <source>
        <dbReference type="HAMAP-Rule" id="MF_01281"/>
    </source>
</evidence>
<evidence type="ECO:0000256" key="4">
    <source>
        <dbReference type="ARBA" id="ARBA00022833"/>
    </source>
</evidence>
<evidence type="ECO:0000256" key="2">
    <source>
        <dbReference type="ARBA" id="ARBA00022723"/>
    </source>
</evidence>
<dbReference type="GO" id="GO:0050270">
    <property type="term" value="F:S-adenosylhomocysteine deaminase activity"/>
    <property type="evidence" value="ECO:0007669"/>
    <property type="project" value="UniProtKB-UniRule"/>
</dbReference>